<name>A0A1E7F3Q1_9STRA</name>
<evidence type="ECO:0000313" key="2">
    <source>
        <dbReference type="EMBL" id="OEU12769.1"/>
    </source>
</evidence>
<dbReference type="KEGG" id="fcy:FRACYDRAFT_244042"/>
<keyword evidence="1" id="KW-0732">Signal</keyword>
<accession>A0A1E7F3Q1</accession>
<evidence type="ECO:0000256" key="1">
    <source>
        <dbReference type="SAM" id="SignalP"/>
    </source>
</evidence>
<organism evidence="2 3">
    <name type="scientific">Fragilariopsis cylindrus CCMP1102</name>
    <dbReference type="NCBI Taxonomy" id="635003"/>
    <lineage>
        <taxon>Eukaryota</taxon>
        <taxon>Sar</taxon>
        <taxon>Stramenopiles</taxon>
        <taxon>Ochrophyta</taxon>
        <taxon>Bacillariophyta</taxon>
        <taxon>Bacillariophyceae</taxon>
        <taxon>Bacillariophycidae</taxon>
        <taxon>Bacillariales</taxon>
        <taxon>Bacillariaceae</taxon>
        <taxon>Fragilariopsis</taxon>
    </lineage>
</organism>
<sequence length="300" mass="31543">MNLTTATLFLALTLAVISPSTTSAYTGSGGDRFYATGLIDFDSTLEGNTDIIGAHLHTGSSTTNGPVNVIFCGSAPLPDVLTIDGPCEVREYSPAVGEGRYIKRWEAHPSYDLRTEVFTNGANNATSVPGATTLADGAPTTFDSFLEELVACTVDECNVYFNIHTNYSFNLNAGAYGLARAQLSPVTCDEKDLQPGYDMGTAKCFSAIATSNNTNMVAGIPNQLAPNAGYTFAGYAGYTIGDLLVVYQGGDGTVDDSGGLNLNSTEPKAEQDKFSSSASLSLLLSLIIATITMSTVEIYF</sequence>
<keyword evidence="3" id="KW-1185">Reference proteome</keyword>
<evidence type="ECO:0008006" key="4">
    <source>
        <dbReference type="Google" id="ProtNLM"/>
    </source>
</evidence>
<evidence type="ECO:0000313" key="3">
    <source>
        <dbReference type="Proteomes" id="UP000095751"/>
    </source>
</evidence>
<gene>
    <name evidence="2" type="ORF">FRACYDRAFT_244042</name>
</gene>
<feature type="chain" id="PRO_5009192655" description="CHRD domain-containing protein" evidence="1">
    <location>
        <begin position="24"/>
        <end position="300"/>
    </location>
</feature>
<dbReference type="EMBL" id="KV784364">
    <property type="protein sequence ID" value="OEU12769.1"/>
    <property type="molecule type" value="Genomic_DNA"/>
</dbReference>
<protein>
    <recommendedName>
        <fullName evidence="4">CHRD domain-containing protein</fullName>
    </recommendedName>
</protein>
<dbReference type="InParanoid" id="A0A1E7F3Q1"/>
<reference evidence="2 3" key="1">
    <citation type="submission" date="2016-09" db="EMBL/GenBank/DDBJ databases">
        <title>Extensive genetic diversity and differential bi-allelic expression allows diatom success in the polar Southern Ocean.</title>
        <authorList>
            <consortium name="DOE Joint Genome Institute"/>
            <person name="Mock T."/>
            <person name="Otillar R.P."/>
            <person name="Strauss J."/>
            <person name="Dupont C."/>
            <person name="Frickenhaus S."/>
            <person name="Maumus F."/>
            <person name="Mcmullan M."/>
            <person name="Sanges R."/>
            <person name="Schmutz J."/>
            <person name="Toseland A."/>
            <person name="Valas R."/>
            <person name="Veluchamy A."/>
            <person name="Ward B.J."/>
            <person name="Allen A."/>
            <person name="Barry K."/>
            <person name="Falciatore A."/>
            <person name="Ferrante M."/>
            <person name="Fortunato A.E."/>
            <person name="Gloeckner G."/>
            <person name="Gruber A."/>
            <person name="Hipkin R."/>
            <person name="Janech M."/>
            <person name="Kroth P."/>
            <person name="Leese F."/>
            <person name="Lindquist E."/>
            <person name="Lyon B.R."/>
            <person name="Martin J."/>
            <person name="Mayer C."/>
            <person name="Parker M."/>
            <person name="Quesneville H."/>
            <person name="Raymond J."/>
            <person name="Uhlig C."/>
            <person name="Valentin K.U."/>
            <person name="Worden A.Z."/>
            <person name="Armbrust E.V."/>
            <person name="Bowler C."/>
            <person name="Green B."/>
            <person name="Moulton V."/>
            <person name="Van Oosterhout C."/>
            <person name="Grigoriev I."/>
        </authorList>
    </citation>
    <scope>NUCLEOTIDE SEQUENCE [LARGE SCALE GENOMIC DNA]</scope>
    <source>
        <strain evidence="2 3">CCMP1102</strain>
    </source>
</reference>
<dbReference type="AlphaFoldDB" id="A0A1E7F3Q1"/>
<dbReference type="Proteomes" id="UP000095751">
    <property type="component" value="Unassembled WGS sequence"/>
</dbReference>
<feature type="signal peptide" evidence="1">
    <location>
        <begin position="1"/>
        <end position="23"/>
    </location>
</feature>
<proteinExistence type="predicted"/>